<dbReference type="RefSeq" id="WP_015046084.1">
    <property type="nucleotide sequence ID" value="NC_018868.3"/>
</dbReference>
<dbReference type="PROSITE" id="PS01293">
    <property type="entry name" value="NUDIX_COA"/>
    <property type="match status" value="1"/>
</dbReference>
<dbReference type="InterPro" id="IPR000059">
    <property type="entry name" value="NUDIX_hydrolase_NudL_CS"/>
</dbReference>
<evidence type="ECO:0000313" key="9">
    <source>
        <dbReference type="EMBL" id="AFU97911.1"/>
    </source>
</evidence>
<organism evidence="9 10">
    <name type="scientific">Simiduia agarivorans (strain DSM 21679 / JCM 13881 / BCRC 17597 / SA1)</name>
    <dbReference type="NCBI Taxonomy" id="1117647"/>
    <lineage>
        <taxon>Bacteria</taxon>
        <taxon>Pseudomonadati</taxon>
        <taxon>Pseudomonadota</taxon>
        <taxon>Gammaproteobacteria</taxon>
        <taxon>Cellvibrionales</taxon>
        <taxon>Cellvibrionaceae</taxon>
        <taxon>Simiduia</taxon>
    </lineage>
</organism>
<evidence type="ECO:0000256" key="7">
    <source>
        <dbReference type="ARBA" id="ARBA00023211"/>
    </source>
</evidence>
<gene>
    <name evidence="9" type="ordered locus">M5M_03510</name>
</gene>
<dbReference type="SUPFAM" id="SSF55811">
    <property type="entry name" value="Nudix"/>
    <property type="match status" value="1"/>
</dbReference>
<comment type="cofactor">
    <cofactor evidence="2">
        <name>Mg(2+)</name>
        <dbReference type="ChEBI" id="CHEBI:18420"/>
    </cofactor>
</comment>
<accession>K4KG25</accession>
<dbReference type="GO" id="GO:0030145">
    <property type="term" value="F:manganese ion binding"/>
    <property type="evidence" value="ECO:0007669"/>
    <property type="project" value="InterPro"/>
</dbReference>
<evidence type="ECO:0000259" key="8">
    <source>
        <dbReference type="PROSITE" id="PS51462"/>
    </source>
</evidence>
<evidence type="ECO:0000256" key="5">
    <source>
        <dbReference type="ARBA" id="ARBA00022801"/>
    </source>
</evidence>
<dbReference type="PANTHER" id="PTHR12992:SF11">
    <property type="entry name" value="MITOCHONDRIAL COENZYME A DIPHOSPHATASE NUDT8"/>
    <property type="match status" value="1"/>
</dbReference>
<keyword evidence="5" id="KW-0378">Hydrolase</keyword>
<evidence type="ECO:0000256" key="2">
    <source>
        <dbReference type="ARBA" id="ARBA00001946"/>
    </source>
</evidence>
<dbReference type="eggNOG" id="COG0494">
    <property type="taxonomic scope" value="Bacteria"/>
</dbReference>
<evidence type="ECO:0000256" key="1">
    <source>
        <dbReference type="ARBA" id="ARBA00001936"/>
    </source>
</evidence>
<dbReference type="PANTHER" id="PTHR12992">
    <property type="entry name" value="NUDIX HYDROLASE"/>
    <property type="match status" value="1"/>
</dbReference>
<sequence length="202" mass="22672">MLLQLSKSLQARDYTLDAKGAFPRQAAVLIAFTREPDPQVLLTRRSVELKRHSGEVAFPGGWLDPEDTSLLSTALRETHEELGVEPASVEVLGPWRSRYARGGIRVQPIVGLIDPDLPLTPNPDEIDDVFKVPVSYLLKDERFRTDVFQESGVERWIPAYQYQGFEIWGFTAGVLIDLLNKTLGGGIVRDHPSAPVRHFVRN</sequence>
<dbReference type="InterPro" id="IPR015797">
    <property type="entry name" value="NUDIX_hydrolase-like_dom_sf"/>
</dbReference>
<dbReference type="PROSITE" id="PS51462">
    <property type="entry name" value="NUDIX"/>
    <property type="match status" value="1"/>
</dbReference>
<comment type="cofactor">
    <cofactor evidence="1">
        <name>Mn(2+)</name>
        <dbReference type="ChEBI" id="CHEBI:29035"/>
    </cofactor>
</comment>
<dbReference type="GO" id="GO:0000287">
    <property type="term" value="F:magnesium ion binding"/>
    <property type="evidence" value="ECO:0007669"/>
    <property type="project" value="InterPro"/>
</dbReference>
<dbReference type="NCBIfam" id="NF007980">
    <property type="entry name" value="PRK10707.1"/>
    <property type="match status" value="1"/>
</dbReference>
<name>K4KG25_SIMAS</name>
<dbReference type="GO" id="GO:0009132">
    <property type="term" value="P:nucleoside diphosphate metabolic process"/>
    <property type="evidence" value="ECO:0007669"/>
    <property type="project" value="InterPro"/>
</dbReference>
<dbReference type="OrthoDB" id="9802805at2"/>
<dbReference type="InterPro" id="IPR000086">
    <property type="entry name" value="NUDIX_hydrolase_dom"/>
</dbReference>
<evidence type="ECO:0000256" key="6">
    <source>
        <dbReference type="ARBA" id="ARBA00022842"/>
    </source>
</evidence>
<keyword evidence="4" id="KW-0479">Metal-binding</keyword>
<dbReference type="KEGG" id="saga:M5M_03510"/>
<protein>
    <submittedName>
        <fullName evidence="9">Nudix hydroxylase</fullName>
    </submittedName>
</protein>
<proteinExistence type="inferred from homology"/>
<dbReference type="Pfam" id="PF00293">
    <property type="entry name" value="NUDIX"/>
    <property type="match status" value="1"/>
</dbReference>
<dbReference type="EMBL" id="CP003746">
    <property type="protein sequence ID" value="AFU97911.1"/>
    <property type="molecule type" value="Genomic_DNA"/>
</dbReference>
<evidence type="ECO:0000256" key="4">
    <source>
        <dbReference type="ARBA" id="ARBA00022723"/>
    </source>
</evidence>
<evidence type="ECO:0000256" key="3">
    <source>
        <dbReference type="ARBA" id="ARBA00006506"/>
    </source>
</evidence>
<keyword evidence="7" id="KW-0464">Manganese</keyword>
<keyword evidence="6" id="KW-0460">Magnesium</keyword>
<dbReference type="CDD" id="cd03426">
    <property type="entry name" value="NUDIX_CoAse_Nudt7"/>
    <property type="match status" value="1"/>
</dbReference>
<dbReference type="Gene3D" id="3.90.79.10">
    <property type="entry name" value="Nucleoside Triphosphate Pyrophosphohydrolase"/>
    <property type="match status" value="1"/>
</dbReference>
<reference evidence="9 10" key="1">
    <citation type="journal article" date="2013" name="Genome Announc.">
        <title>Complete genome sequence of Simiduia agarivorans SA1(T), a marine bacterium able to degrade a variety of polysaccharides.</title>
        <authorList>
            <person name="Lin S.Y."/>
            <person name="Shieh W.Y."/>
            <person name="Chen J.S."/>
            <person name="Tang S.L."/>
        </authorList>
    </citation>
    <scope>NUCLEOTIDE SEQUENCE [LARGE SCALE GENOMIC DNA]</scope>
    <source>
        <strain evidence="10">DSM 21679 / JCM 13881 / BCRC 17597 / SA1</strain>
    </source>
</reference>
<dbReference type="GO" id="GO:0010945">
    <property type="term" value="F:coenzyme A diphosphatase activity"/>
    <property type="evidence" value="ECO:0007669"/>
    <property type="project" value="InterPro"/>
</dbReference>
<dbReference type="Proteomes" id="UP000000466">
    <property type="component" value="Chromosome"/>
</dbReference>
<dbReference type="InterPro" id="IPR045121">
    <property type="entry name" value="CoAse"/>
</dbReference>
<evidence type="ECO:0000313" key="10">
    <source>
        <dbReference type="Proteomes" id="UP000000466"/>
    </source>
</evidence>
<comment type="similarity">
    <text evidence="3">Belongs to the Nudix hydrolase family. PCD1 subfamily.</text>
</comment>
<dbReference type="AlphaFoldDB" id="K4KG25"/>
<feature type="domain" description="Nudix hydrolase" evidence="8">
    <location>
        <begin position="23"/>
        <end position="154"/>
    </location>
</feature>
<keyword evidence="10" id="KW-1185">Reference proteome</keyword>
<dbReference type="STRING" id="1117647.M5M_03510"/>
<dbReference type="HOGENOM" id="CLU_040940_5_2_6"/>